<dbReference type="InterPro" id="IPR018736">
    <property type="entry name" value="DUF2279_periplasmic_lipo"/>
</dbReference>
<keyword evidence="1" id="KW-0449">Lipoprotein</keyword>
<evidence type="ECO:0000313" key="2">
    <source>
        <dbReference type="Proteomes" id="UP000190166"/>
    </source>
</evidence>
<sequence length="340" mass="39100">MIKTGNVERKDSSGISPFQHSRYCLATHMKKPLLILILLLPFFSSMAQKKVPFSTIPDTTIQSRVWILSGATTALYGAGLAALNTAWYKGYPREGFHFFNDMGEWNQVDKTGHIFSAYFIGKYSREMWRWSGLPRKKQIWIGGLSGFAYQSVVEVLDGYSSEWGFSWGDMGANAIGSALLISQELAWNEQRIQLKFSAHPQNYDDPVLQHKADQLFGTTFWERTLKDYNGQTYWLSVNLYSFRKESRLPKWLNIAVGYGSQGMIGGRDNTWTDEHGIYHDYSQLRRVRQFYLSPDVDFTKIPTRKKGVKVIFQVLNMLKFPAPTFEINSKGNMKLHAVYF</sequence>
<evidence type="ECO:0000313" key="1">
    <source>
        <dbReference type="EMBL" id="SKC98761.1"/>
    </source>
</evidence>
<dbReference type="EMBL" id="FUZZ01000001">
    <property type="protein sequence ID" value="SKC98761.1"/>
    <property type="molecule type" value="Genomic_DNA"/>
</dbReference>
<dbReference type="Proteomes" id="UP000190166">
    <property type="component" value="Unassembled WGS sequence"/>
</dbReference>
<keyword evidence="2" id="KW-1185">Reference proteome</keyword>
<dbReference type="AlphaFoldDB" id="A0A1T5NE81"/>
<proteinExistence type="predicted"/>
<name>A0A1T5NE81_9BACT</name>
<dbReference type="STRING" id="393003.SAMN05660461_1270"/>
<accession>A0A1T5NE81</accession>
<organism evidence="1 2">
    <name type="scientific">Chitinophaga ginsengisegetis</name>
    <dbReference type="NCBI Taxonomy" id="393003"/>
    <lineage>
        <taxon>Bacteria</taxon>
        <taxon>Pseudomonadati</taxon>
        <taxon>Bacteroidota</taxon>
        <taxon>Chitinophagia</taxon>
        <taxon>Chitinophagales</taxon>
        <taxon>Chitinophagaceae</taxon>
        <taxon>Chitinophaga</taxon>
    </lineage>
</organism>
<protein>
    <submittedName>
        <fullName evidence="1">Predicted lipoprotein</fullName>
    </submittedName>
</protein>
<reference evidence="2" key="1">
    <citation type="submission" date="2017-02" db="EMBL/GenBank/DDBJ databases">
        <authorList>
            <person name="Varghese N."/>
            <person name="Submissions S."/>
        </authorList>
    </citation>
    <scope>NUCLEOTIDE SEQUENCE [LARGE SCALE GENOMIC DNA]</scope>
    <source>
        <strain evidence="2">DSM 18108</strain>
    </source>
</reference>
<dbReference type="Pfam" id="PF10043">
    <property type="entry name" value="DUF2279"/>
    <property type="match status" value="1"/>
</dbReference>
<gene>
    <name evidence="1" type="ORF">SAMN05660461_1270</name>
</gene>